<evidence type="ECO:0000256" key="2">
    <source>
        <dbReference type="ARBA" id="ARBA00023015"/>
    </source>
</evidence>
<feature type="domain" description="HTH lysR-type" evidence="5">
    <location>
        <begin position="1"/>
        <end position="58"/>
    </location>
</feature>
<comment type="caution">
    <text evidence="6">The sequence shown here is derived from an EMBL/GenBank/DDBJ whole genome shotgun (WGS) entry which is preliminary data.</text>
</comment>
<keyword evidence="7" id="KW-1185">Reference proteome</keyword>
<comment type="similarity">
    <text evidence="1">Belongs to the LysR transcriptional regulatory family.</text>
</comment>
<gene>
    <name evidence="6" type="ORF">AAA083_10075</name>
</gene>
<dbReference type="PANTHER" id="PTHR30346">
    <property type="entry name" value="TRANSCRIPTIONAL DUAL REGULATOR HCAR-RELATED"/>
    <property type="match status" value="1"/>
</dbReference>
<keyword evidence="4" id="KW-0804">Transcription</keyword>
<dbReference type="PANTHER" id="PTHR30346:SF0">
    <property type="entry name" value="HCA OPERON TRANSCRIPTIONAL ACTIVATOR HCAR"/>
    <property type="match status" value="1"/>
</dbReference>
<evidence type="ECO:0000256" key="1">
    <source>
        <dbReference type="ARBA" id="ARBA00009437"/>
    </source>
</evidence>
<dbReference type="Gene3D" id="1.10.10.10">
    <property type="entry name" value="Winged helix-like DNA-binding domain superfamily/Winged helix DNA-binding domain"/>
    <property type="match status" value="1"/>
</dbReference>
<dbReference type="EMBL" id="JBBNOP010000008">
    <property type="protein sequence ID" value="MEQ3363319.1"/>
    <property type="molecule type" value="Genomic_DNA"/>
</dbReference>
<dbReference type="InterPro" id="IPR036390">
    <property type="entry name" value="WH_DNA-bd_sf"/>
</dbReference>
<accession>A0ABV1JE21</accession>
<dbReference type="InterPro" id="IPR000847">
    <property type="entry name" value="LysR_HTH_N"/>
</dbReference>
<dbReference type="PROSITE" id="PS50931">
    <property type="entry name" value="HTH_LYSR"/>
    <property type="match status" value="1"/>
</dbReference>
<dbReference type="Pfam" id="PF00126">
    <property type="entry name" value="HTH_1"/>
    <property type="match status" value="1"/>
</dbReference>
<dbReference type="CDD" id="cd05466">
    <property type="entry name" value="PBP2_LTTR_substrate"/>
    <property type="match status" value="1"/>
</dbReference>
<evidence type="ECO:0000313" key="7">
    <source>
        <dbReference type="Proteomes" id="UP001487305"/>
    </source>
</evidence>
<evidence type="ECO:0000259" key="5">
    <source>
        <dbReference type="PROSITE" id="PS50931"/>
    </source>
</evidence>
<dbReference type="RefSeq" id="WP_349227595.1">
    <property type="nucleotide sequence ID" value="NZ_JBBNOP010000008.1"/>
</dbReference>
<dbReference type="Proteomes" id="UP001487305">
    <property type="component" value="Unassembled WGS sequence"/>
</dbReference>
<dbReference type="Pfam" id="PF03466">
    <property type="entry name" value="LysR_substrate"/>
    <property type="match status" value="1"/>
</dbReference>
<dbReference type="SUPFAM" id="SSF53850">
    <property type="entry name" value="Periplasmic binding protein-like II"/>
    <property type="match status" value="1"/>
</dbReference>
<dbReference type="SUPFAM" id="SSF46785">
    <property type="entry name" value="Winged helix' DNA-binding domain"/>
    <property type="match status" value="1"/>
</dbReference>
<keyword evidence="2" id="KW-0805">Transcription regulation</keyword>
<dbReference type="Gene3D" id="3.40.190.290">
    <property type="match status" value="1"/>
</dbReference>
<evidence type="ECO:0000313" key="6">
    <source>
        <dbReference type="EMBL" id="MEQ3363319.1"/>
    </source>
</evidence>
<organism evidence="6 7">
    <name type="scientific">Raoultibacter massiliensis</name>
    <dbReference type="NCBI Taxonomy" id="1852371"/>
    <lineage>
        <taxon>Bacteria</taxon>
        <taxon>Bacillati</taxon>
        <taxon>Actinomycetota</taxon>
        <taxon>Coriobacteriia</taxon>
        <taxon>Eggerthellales</taxon>
        <taxon>Eggerthellaceae</taxon>
        <taxon>Raoultibacter</taxon>
    </lineage>
</organism>
<name>A0ABV1JE21_9ACTN</name>
<sequence length="305" mass="34177">MEIRQLEYFLKASEHKNLSAAARELFISEQALSKSIVSLEKELDFSLFVRDRKGVALTPAGKIMQKKAFEAVAGVTRFKNAAADIRSEHDAKPIRIGFYEGFLGNGAAQFPIESLISFQRSHPRIALHIAEDANERVRDMVCSKELDMGVFVGEVPAACCSITLQQIRLDLVASKTNRLAKSGSVSWDDLKDQRIILSHRETRLQDMIESICRQHGFDPVIAPVSASFTTSLAFVYEDEAVTLIDSGKQALVDWEKATIVEFAHENEAVKTPASIAWTNDKSISSNHYKLTDLFRKHFNRSRAFV</sequence>
<protein>
    <submittedName>
        <fullName evidence="6">LysR family transcriptional regulator</fullName>
    </submittedName>
</protein>
<evidence type="ECO:0000256" key="3">
    <source>
        <dbReference type="ARBA" id="ARBA00023125"/>
    </source>
</evidence>
<evidence type="ECO:0000256" key="4">
    <source>
        <dbReference type="ARBA" id="ARBA00023163"/>
    </source>
</evidence>
<dbReference type="InterPro" id="IPR036388">
    <property type="entry name" value="WH-like_DNA-bd_sf"/>
</dbReference>
<dbReference type="InterPro" id="IPR005119">
    <property type="entry name" value="LysR_subst-bd"/>
</dbReference>
<dbReference type="PRINTS" id="PR00039">
    <property type="entry name" value="HTHLYSR"/>
</dbReference>
<proteinExistence type="inferred from homology"/>
<keyword evidence="3" id="KW-0238">DNA-binding</keyword>
<reference evidence="6 7" key="1">
    <citation type="submission" date="2024-04" db="EMBL/GenBank/DDBJ databases">
        <title>Human intestinal bacterial collection.</title>
        <authorList>
            <person name="Pauvert C."/>
            <person name="Hitch T.C.A."/>
            <person name="Clavel T."/>
        </authorList>
    </citation>
    <scope>NUCLEOTIDE SEQUENCE [LARGE SCALE GENOMIC DNA]</scope>
    <source>
        <strain evidence="6 7">CLA-KB-H42</strain>
    </source>
</reference>